<dbReference type="Gene3D" id="1.25.40.10">
    <property type="entry name" value="Tetratricopeptide repeat domain"/>
    <property type="match status" value="1"/>
</dbReference>
<feature type="domain" description="U3 small nucleolar RNA-associated protein 6 N-terminal" evidence="5">
    <location>
        <begin position="94"/>
        <end position="159"/>
    </location>
</feature>
<dbReference type="GO" id="GO:0032040">
    <property type="term" value="C:small-subunit processome"/>
    <property type="evidence" value="ECO:0007669"/>
    <property type="project" value="TreeGrafter"/>
</dbReference>
<sequence>MRNALHAKVATKYAHLHGRQKAFLQFNTPRGFSGPICYEHLGVPCTCMFKVDIGKVLSIKAIYESGHKGYEGILERSAGSVLYSLDPDRVQSSMEKMVPELESYRRFDVFTEEEINDIVETRRIHEYRLQRCSKQLVDYLRYIQYEMDLEQRKDAIKKEKFIGATHHVFETSHRIVSLFRAALQKFPQDKALFVQFVEYAMSRKHYDDLKLFFGGYCLRNMRDVDLWIFCAGKLLEMGDADSARVMMQKGIRANPGSPKIKLEYFRLEVLHMEEMLRLREEPDILCPAAADEDEDAIPFLVFCDLYKKHPKCSEVSEALSIASRFEGLSGKIRCLLEKGEAGSSAGTA</sequence>
<comment type="caution">
    <text evidence="6">The sequence shown here is derived from an EMBL/GenBank/DDBJ whole genome shotgun (WGS) entry which is preliminary data.</text>
</comment>
<dbReference type="InterPro" id="IPR055347">
    <property type="entry name" value="UTP6_N"/>
</dbReference>
<evidence type="ECO:0000259" key="5">
    <source>
        <dbReference type="Pfam" id="PF08640"/>
    </source>
</evidence>
<dbReference type="EMBL" id="JARGDH010000006">
    <property type="protein sequence ID" value="KAL0265906.1"/>
    <property type="molecule type" value="Genomic_DNA"/>
</dbReference>
<dbReference type="GO" id="GO:0030515">
    <property type="term" value="F:snoRNA binding"/>
    <property type="evidence" value="ECO:0007669"/>
    <property type="project" value="InterPro"/>
</dbReference>
<keyword evidence="2" id="KW-0698">rRNA processing</keyword>
<protein>
    <recommendedName>
        <fullName evidence="5">U3 small nucleolar RNA-associated protein 6 N-terminal domain-containing protein</fullName>
    </recommendedName>
</protein>
<organism evidence="6">
    <name type="scientific">Menopon gallinae</name>
    <name type="common">poultry shaft louse</name>
    <dbReference type="NCBI Taxonomy" id="328185"/>
    <lineage>
        <taxon>Eukaryota</taxon>
        <taxon>Metazoa</taxon>
        <taxon>Ecdysozoa</taxon>
        <taxon>Arthropoda</taxon>
        <taxon>Hexapoda</taxon>
        <taxon>Insecta</taxon>
        <taxon>Pterygota</taxon>
        <taxon>Neoptera</taxon>
        <taxon>Paraneoptera</taxon>
        <taxon>Psocodea</taxon>
        <taxon>Troctomorpha</taxon>
        <taxon>Phthiraptera</taxon>
        <taxon>Amblycera</taxon>
        <taxon>Menoponidae</taxon>
        <taxon>Menopon</taxon>
    </lineage>
</organism>
<dbReference type="AlphaFoldDB" id="A0AAW2H863"/>
<evidence type="ECO:0000256" key="2">
    <source>
        <dbReference type="ARBA" id="ARBA00022552"/>
    </source>
</evidence>
<dbReference type="PANTHER" id="PTHR23271:SF1">
    <property type="entry name" value="U3 SMALL NUCLEOLAR RNA-ASSOCIATED PROTEIN 6 HOMOLOG"/>
    <property type="match status" value="1"/>
</dbReference>
<dbReference type="GO" id="GO:0000462">
    <property type="term" value="P:maturation of SSU-rRNA from tricistronic rRNA transcript (SSU-rRNA, 5.8S rRNA, LSU-rRNA)"/>
    <property type="evidence" value="ECO:0007669"/>
    <property type="project" value="InterPro"/>
</dbReference>
<dbReference type="GO" id="GO:0034388">
    <property type="term" value="C:Pwp2p-containing subcomplex of 90S preribosome"/>
    <property type="evidence" value="ECO:0007669"/>
    <property type="project" value="TreeGrafter"/>
</dbReference>
<dbReference type="InterPro" id="IPR013949">
    <property type="entry name" value="Utp6"/>
</dbReference>
<dbReference type="SUPFAM" id="SSF48452">
    <property type="entry name" value="TPR-like"/>
    <property type="match status" value="1"/>
</dbReference>
<dbReference type="PANTHER" id="PTHR23271">
    <property type="entry name" value="HEPATOCELLULAR CARCINOMA-ASSOCIATED ANTIGEN 66"/>
    <property type="match status" value="1"/>
</dbReference>
<evidence type="ECO:0000256" key="1">
    <source>
        <dbReference type="ARBA" id="ARBA00004604"/>
    </source>
</evidence>
<keyword evidence="4" id="KW-0539">Nucleus</keyword>
<dbReference type="InterPro" id="IPR011990">
    <property type="entry name" value="TPR-like_helical_dom_sf"/>
</dbReference>
<proteinExistence type="predicted"/>
<evidence type="ECO:0000256" key="4">
    <source>
        <dbReference type="ARBA" id="ARBA00023242"/>
    </source>
</evidence>
<evidence type="ECO:0000313" key="6">
    <source>
        <dbReference type="EMBL" id="KAL0265906.1"/>
    </source>
</evidence>
<name>A0AAW2H863_9NEOP</name>
<accession>A0AAW2H863</accession>
<evidence type="ECO:0000256" key="3">
    <source>
        <dbReference type="ARBA" id="ARBA00022737"/>
    </source>
</evidence>
<gene>
    <name evidence="6" type="ORF">PYX00_011623</name>
</gene>
<comment type="subcellular location">
    <subcellularLocation>
        <location evidence="1">Nucleus</location>
        <location evidence="1">Nucleolus</location>
    </subcellularLocation>
</comment>
<keyword evidence="3" id="KW-0677">Repeat</keyword>
<dbReference type="Pfam" id="PF08640">
    <property type="entry name" value="U3_assoc_6"/>
    <property type="match status" value="1"/>
</dbReference>
<reference evidence="6" key="1">
    <citation type="journal article" date="2024" name="Gigascience">
        <title>Chromosome-level genome of the poultry shaft louse Menopon gallinae provides insight into the host-switching and adaptive evolution of parasitic lice.</title>
        <authorList>
            <person name="Xu Y."/>
            <person name="Ma L."/>
            <person name="Liu S."/>
            <person name="Liang Y."/>
            <person name="Liu Q."/>
            <person name="He Z."/>
            <person name="Tian L."/>
            <person name="Duan Y."/>
            <person name="Cai W."/>
            <person name="Li H."/>
            <person name="Song F."/>
        </authorList>
    </citation>
    <scope>NUCLEOTIDE SEQUENCE</scope>
    <source>
        <strain evidence="6">Cailab_2023a</strain>
    </source>
</reference>